<comment type="caution">
    <text evidence="2">The sequence shown here is derived from an EMBL/GenBank/DDBJ whole genome shotgun (WGS) entry which is preliminary data.</text>
</comment>
<name>A0ABW6TP45_9NOCA</name>
<evidence type="ECO:0000313" key="2">
    <source>
        <dbReference type="EMBL" id="MFF4027853.1"/>
    </source>
</evidence>
<evidence type="ECO:0000256" key="1">
    <source>
        <dbReference type="SAM" id="MobiDB-lite"/>
    </source>
</evidence>
<dbReference type="Proteomes" id="UP001602089">
    <property type="component" value="Unassembled WGS sequence"/>
</dbReference>
<sequence length="86" mass="9449">MPVPRLKPSLDHGTATERDAVNPSDPMGQRAFVHADGKLAEFMCQVHLLGLNPARARELRTIHGAHCPDESIVHLEAAYLLLIEDS</sequence>
<dbReference type="RefSeq" id="WP_387132852.1">
    <property type="nucleotide sequence ID" value="NZ_JBIATK010000018.1"/>
</dbReference>
<reference evidence="2 3" key="1">
    <citation type="submission" date="2024-10" db="EMBL/GenBank/DDBJ databases">
        <title>The Natural Products Discovery Center: Release of the First 8490 Sequenced Strains for Exploring Actinobacteria Biosynthetic Diversity.</title>
        <authorList>
            <person name="Kalkreuter E."/>
            <person name="Kautsar S.A."/>
            <person name="Yang D."/>
            <person name="Bader C.D."/>
            <person name="Teijaro C.N."/>
            <person name="Fluegel L."/>
            <person name="Davis C.M."/>
            <person name="Simpson J.R."/>
            <person name="Lauterbach L."/>
            <person name="Steele A.D."/>
            <person name="Gui C."/>
            <person name="Meng S."/>
            <person name="Li G."/>
            <person name="Viehrig K."/>
            <person name="Ye F."/>
            <person name="Su P."/>
            <person name="Kiefer A.F."/>
            <person name="Nichols A."/>
            <person name="Cepeda A.J."/>
            <person name="Yan W."/>
            <person name="Fan B."/>
            <person name="Jiang Y."/>
            <person name="Adhikari A."/>
            <person name="Zheng C.-J."/>
            <person name="Schuster L."/>
            <person name="Cowan T.M."/>
            <person name="Smanski M.J."/>
            <person name="Chevrette M.G."/>
            <person name="De Carvalho L.P.S."/>
            <person name="Shen B."/>
        </authorList>
    </citation>
    <scope>NUCLEOTIDE SEQUENCE [LARGE SCALE GENOMIC DNA]</scope>
    <source>
        <strain evidence="2 3">NPDC001867</strain>
    </source>
</reference>
<feature type="compositionally biased region" description="Basic and acidic residues" evidence="1">
    <location>
        <begin position="8"/>
        <end position="20"/>
    </location>
</feature>
<proteinExistence type="predicted"/>
<dbReference type="EMBL" id="JBIATK010000018">
    <property type="protein sequence ID" value="MFF4027853.1"/>
    <property type="molecule type" value="Genomic_DNA"/>
</dbReference>
<keyword evidence="3" id="KW-1185">Reference proteome</keyword>
<protein>
    <submittedName>
        <fullName evidence="2">Uncharacterized protein</fullName>
    </submittedName>
</protein>
<organism evidence="2 3">
    <name type="scientific">Nocardia elegans</name>
    <dbReference type="NCBI Taxonomy" id="300029"/>
    <lineage>
        <taxon>Bacteria</taxon>
        <taxon>Bacillati</taxon>
        <taxon>Actinomycetota</taxon>
        <taxon>Actinomycetes</taxon>
        <taxon>Mycobacteriales</taxon>
        <taxon>Nocardiaceae</taxon>
        <taxon>Nocardia</taxon>
    </lineage>
</organism>
<feature type="region of interest" description="Disordered" evidence="1">
    <location>
        <begin position="1"/>
        <end position="29"/>
    </location>
</feature>
<accession>A0ABW6TP45</accession>
<gene>
    <name evidence="2" type="ORF">ACFYY5_33925</name>
</gene>
<evidence type="ECO:0000313" key="3">
    <source>
        <dbReference type="Proteomes" id="UP001602089"/>
    </source>
</evidence>